<sequence length="164" mass="18773">MCTDYTYLNKVCPKDPYPLPSIDALVDGASGCKLLSFMDTYSSYNQIRMHPIDESKTAFIIDKGNFCYKVMPFGLKNARATYQRLMDRIFKDHIGNQLEVYVDDMVVKSKIETSHVETRIFSEGMEANFEKYNVVIDMRSPKSVNEVQQLTGRIVALAISYLVQ</sequence>
<evidence type="ECO:0000313" key="2">
    <source>
        <dbReference type="EMBL" id="RDX66013.1"/>
    </source>
</evidence>
<keyword evidence="3" id="KW-1185">Reference proteome</keyword>
<proteinExistence type="predicted"/>
<dbReference type="PANTHER" id="PTHR24559:SF444">
    <property type="entry name" value="REVERSE TRANSCRIPTASE DOMAIN-CONTAINING PROTEIN"/>
    <property type="match status" value="1"/>
</dbReference>
<dbReference type="AlphaFoldDB" id="A0A371EJ00"/>
<dbReference type="InterPro" id="IPR043502">
    <property type="entry name" value="DNA/RNA_pol_sf"/>
</dbReference>
<accession>A0A371EJ00</accession>
<dbReference type="InterPro" id="IPR043128">
    <property type="entry name" value="Rev_trsase/Diguanyl_cyclase"/>
</dbReference>
<dbReference type="SUPFAM" id="SSF56672">
    <property type="entry name" value="DNA/RNA polymerases"/>
    <property type="match status" value="1"/>
</dbReference>
<feature type="domain" description="Reverse transcriptase" evidence="1">
    <location>
        <begin position="2"/>
        <end position="118"/>
    </location>
</feature>
<organism evidence="2 3">
    <name type="scientific">Mucuna pruriens</name>
    <name type="common">Velvet bean</name>
    <name type="synonym">Dolichos pruriens</name>
    <dbReference type="NCBI Taxonomy" id="157652"/>
    <lineage>
        <taxon>Eukaryota</taxon>
        <taxon>Viridiplantae</taxon>
        <taxon>Streptophyta</taxon>
        <taxon>Embryophyta</taxon>
        <taxon>Tracheophyta</taxon>
        <taxon>Spermatophyta</taxon>
        <taxon>Magnoliopsida</taxon>
        <taxon>eudicotyledons</taxon>
        <taxon>Gunneridae</taxon>
        <taxon>Pentapetalae</taxon>
        <taxon>rosids</taxon>
        <taxon>fabids</taxon>
        <taxon>Fabales</taxon>
        <taxon>Fabaceae</taxon>
        <taxon>Papilionoideae</taxon>
        <taxon>50 kb inversion clade</taxon>
        <taxon>NPAAA clade</taxon>
        <taxon>indigoferoid/millettioid clade</taxon>
        <taxon>Phaseoleae</taxon>
        <taxon>Mucuna</taxon>
    </lineage>
</organism>
<dbReference type="InterPro" id="IPR053134">
    <property type="entry name" value="RNA-dir_DNA_polymerase"/>
</dbReference>
<dbReference type="Gene3D" id="3.30.70.270">
    <property type="match status" value="1"/>
</dbReference>
<comment type="caution">
    <text evidence="2">The sequence shown here is derived from an EMBL/GenBank/DDBJ whole genome shotgun (WGS) entry which is preliminary data.</text>
</comment>
<reference evidence="2" key="1">
    <citation type="submission" date="2018-05" db="EMBL/GenBank/DDBJ databases">
        <title>Draft genome of Mucuna pruriens seed.</title>
        <authorList>
            <person name="Nnadi N.E."/>
            <person name="Vos R."/>
            <person name="Hasami M.H."/>
            <person name="Devisetty U.K."/>
            <person name="Aguiy J.C."/>
        </authorList>
    </citation>
    <scope>NUCLEOTIDE SEQUENCE [LARGE SCALE GENOMIC DNA]</scope>
    <source>
        <strain evidence="2">JCA_2017</strain>
    </source>
</reference>
<dbReference type="PANTHER" id="PTHR24559">
    <property type="entry name" value="TRANSPOSON TY3-I GAG-POL POLYPROTEIN"/>
    <property type="match status" value="1"/>
</dbReference>
<dbReference type="Pfam" id="PF00078">
    <property type="entry name" value="RVT_1"/>
    <property type="match status" value="1"/>
</dbReference>
<dbReference type="CDD" id="cd01647">
    <property type="entry name" value="RT_LTR"/>
    <property type="match status" value="1"/>
</dbReference>
<protein>
    <recommendedName>
        <fullName evidence="1">Reverse transcriptase domain-containing protein</fullName>
    </recommendedName>
</protein>
<evidence type="ECO:0000259" key="1">
    <source>
        <dbReference type="Pfam" id="PF00078"/>
    </source>
</evidence>
<feature type="non-terminal residue" evidence="2">
    <location>
        <position position="1"/>
    </location>
</feature>
<dbReference type="Proteomes" id="UP000257109">
    <property type="component" value="Unassembled WGS sequence"/>
</dbReference>
<dbReference type="OrthoDB" id="1928766at2759"/>
<dbReference type="Gene3D" id="3.10.10.10">
    <property type="entry name" value="HIV Type 1 Reverse Transcriptase, subunit A, domain 1"/>
    <property type="match status" value="1"/>
</dbReference>
<dbReference type="EMBL" id="QJKJ01013628">
    <property type="protein sequence ID" value="RDX66013.1"/>
    <property type="molecule type" value="Genomic_DNA"/>
</dbReference>
<evidence type="ECO:0000313" key="3">
    <source>
        <dbReference type="Proteomes" id="UP000257109"/>
    </source>
</evidence>
<name>A0A371EJ00_MUCPR</name>
<dbReference type="InterPro" id="IPR000477">
    <property type="entry name" value="RT_dom"/>
</dbReference>
<gene>
    <name evidence="2" type="ORF">CR513_55264</name>
</gene>